<evidence type="ECO:0000259" key="7">
    <source>
        <dbReference type="Pfam" id="PF08801"/>
    </source>
</evidence>
<comment type="similarity">
    <text evidence="2">Belongs to the non-repetitive/WGA-negative nucleoporin family.</text>
</comment>
<dbReference type="GO" id="GO:0044611">
    <property type="term" value="C:nuclear pore inner ring"/>
    <property type="evidence" value="ECO:0007669"/>
    <property type="project" value="TreeGrafter"/>
</dbReference>
<dbReference type="InterPro" id="IPR042538">
    <property type="entry name" value="Nucleoporin_Nup155_C_3"/>
</dbReference>
<comment type="subcellular location">
    <subcellularLocation>
        <location evidence="1">Nucleus</location>
    </subcellularLocation>
</comment>
<evidence type="ECO:0008006" key="10">
    <source>
        <dbReference type="Google" id="ProtNLM"/>
    </source>
</evidence>
<evidence type="ECO:0000313" key="9">
    <source>
        <dbReference type="Proteomes" id="UP001159428"/>
    </source>
</evidence>
<accession>A0AAU9WKK4</accession>
<dbReference type="InterPro" id="IPR036322">
    <property type="entry name" value="WD40_repeat_dom_sf"/>
</dbReference>
<evidence type="ECO:0000256" key="3">
    <source>
        <dbReference type="ARBA" id="ARBA00022448"/>
    </source>
</evidence>
<reference evidence="8 9" key="1">
    <citation type="submission" date="2022-05" db="EMBL/GenBank/DDBJ databases">
        <authorList>
            <consortium name="Genoscope - CEA"/>
            <person name="William W."/>
        </authorList>
    </citation>
    <scope>NUCLEOTIDE SEQUENCE [LARGE SCALE GENOMIC DNA]</scope>
</reference>
<dbReference type="InterPro" id="IPR007187">
    <property type="entry name" value="Nucleoporin_Nup133/Nup155_C"/>
</dbReference>
<feature type="compositionally biased region" description="Pro residues" evidence="5">
    <location>
        <begin position="963"/>
        <end position="973"/>
    </location>
</feature>
<dbReference type="Pfam" id="PF03177">
    <property type="entry name" value="Nucleoporin_C"/>
    <property type="match status" value="1"/>
</dbReference>
<evidence type="ECO:0000256" key="1">
    <source>
        <dbReference type="ARBA" id="ARBA00004123"/>
    </source>
</evidence>
<protein>
    <recommendedName>
        <fullName evidence="10">Nuclear pore complex protein Nup155</fullName>
    </recommendedName>
</protein>
<dbReference type="GO" id="GO:0000972">
    <property type="term" value="P:transcription-dependent tethering of RNA polymerase II gene DNA at nuclear periphery"/>
    <property type="evidence" value="ECO:0007669"/>
    <property type="project" value="TreeGrafter"/>
</dbReference>
<dbReference type="SUPFAM" id="SSF50978">
    <property type="entry name" value="WD40 repeat-like"/>
    <property type="match status" value="1"/>
</dbReference>
<feature type="region of interest" description="Disordered" evidence="5">
    <location>
        <begin position="956"/>
        <end position="980"/>
    </location>
</feature>
<proteinExistence type="inferred from homology"/>
<dbReference type="Gene3D" id="1.20.120.1880">
    <property type="entry name" value="Nucleoporin, helical C-terminal domain"/>
    <property type="match status" value="1"/>
</dbReference>
<keyword evidence="3" id="KW-0813">Transport</keyword>
<dbReference type="PANTHER" id="PTHR10350">
    <property type="entry name" value="NUCLEAR PORE COMPLEX PROTEIN NUP155"/>
    <property type="match status" value="1"/>
</dbReference>
<dbReference type="GO" id="GO:0006405">
    <property type="term" value="P:RNA export from nucleus"/>
    <property type="evidence" value="ECO:0007669"/>
    <property type="project" value="TreeGrafter"/>
</dbReference>
<feature type="domain" description="Nucleoporin Nup133/Nup155-like N-terminal" evidence="7">
    <location>
        <begin position="81"/>
        <end position="455"/>
    </location>
</feature>
<evidence type="ECO:0000259" key="6">
    <source>
        <dbReference type="Pfam" id="PF03177"/>
    </source>
</evidence>
<dbReference type="FunFam" id="1.25.40.440:FF:000001">
    <property type="entry name" value="Nuclear pore complex subunit"/>
    <property type="match status" value="1"/>
</dbReference>
<dbReference type="Pfam" id="PF08801">
    <property type="entry name" value="Nucleoporin_N"/>
    <property type="match status" value="1"/>
</dbReference>
<dbReference type="InterPro" id="IPR014908">
    <property type="entry name" value="Nucleoporin_Nup133/Nup155_N"/>
</dbReference>
<gene>
    <name evidence="8" type="ORF">PMEA_00006644</name>
</gene>
<dbReference type="GO" id="GO:0036228">
    <property type="term" value="P:protein localization to nuclear inner membrane"/>
    <property type="evidence" value="ECO:0007669"/>
    <property type="project" value="TreeGrafter"/>
</dbReference>
<sequence>MSIAVGTSSLGSMVTPEALENAAKEVDRQLAADRQFPELSELINASQQIQTTFSGINDFDYPSLSSPSVGLAGLELVSLLKRVPLPAELMEQFNYMQCNCMMGLFPEIRRAWLTIDSNIYVWNYEDGSDSAYFDGLDETILCAGLVKAKPEIFKDEVRYILCLTTPVYIVLLAVTFTSKKLGSFSHDEFSEMHLHPNPVFSIPSDNVYMTCITGTQSGRIFMGGKDGCVYEVAYQAAAGWLPWRNCRKINHSSGTLSFLVPSFLSSTFSGEDAIAQLAVDNTRNTLYARSEKGTIQVFDLGADGQSMDYVASLTQDKITHKAESAARTNDRNLFKPIVHIAPIAKHESKGVHLVAITHAGVRLYFSTTNIRTPLERPTKLQLVHIRLPPGFAPSATSQKPSKVHAAFYRQGISLMAASQTEDMDVLWGISPDSFPFQTPLKEMQVTVPMDGRTWSLSEVPEFGKNMLSHCPIVRDQRMEPPAVVRQHASPRRSYVALSSQGSYLFTTYRPVEQLQQLLIQSQGFDSDSVHAFFKCYKEDQACATCLVIACSTQTSQQQIAEWATRAFFKYGESVSHHPSQAGTPGNPAEPSITQGGSYVASPGVRQGFNSPGVVTSTPHPGGVGQAVVRAEVIRSSKYDGLCMYFARILEMVWDARLVFEDFLVPHLSEPQQHVPVLRSVLNVDQLGWILGKLRQLQTWMEQNFRFLLPDREGGFPGVTMSGTQPFLQQTHPGSNETINPEKNFVINFKSLVDRSVETLSLWQVLNEHNIEDVILHLDTTIRDRLKHVKFRDLATKGQEICSALIASLINCYLDDGTSTDIISEKLREVCPHLFSNDDAVSSKAGELLMLAKQSKDKAEQESILKDALRCYRQVTHQINLELICSLFESVRFYDGVVELSLYAALKRDPQGMALHFYRNGEPHGDMQGREAFIARQQCYKCILDCLQRLLVIKTTPSQSPGLPSRPGPPPAPDPSALTPHDAEKHMEDVLSSSLSYGDELWHVVLYQWLIDNGLTERLLEIKSPHLEVFLRRSSSQDQPNELKMLDLLWKHYEKTKNYSAAARILSKLSEKQSPGVTLELRLEYLARAIMSAKSCNLRTAGSGDGEFLHGLEEKLEVARIQMQVYQALVRINSANPSRRIDQALIGLNSQLFDVTKLYGDFADEFDLSECKLAIVHCAGHYDPTLIETLWRDIIEAELRDSLQNPPSDRMAIVSKKIAYLGKVYVHSERYFPLGAIILMLEKKSAELVWDPTWVFMTMLEMGIPFPVLHAIYDKLFKAKDQCWRTQDKPLHILEVIYHLFMKFVNTPTISPPHERRKIAIALYDACATYLVELQSSLSRDPSVQNTLDKFQGLQKCLKRLLH</sequence>
<evidence type="ECO:0000256" key="2">
    <source>
        <dbReference type="ARBA" id="ARBA00007373"/>
    </source>
</evidence>
<dbReference type="PANTHER" id="PTHR10350:SF6">
    <property type="entry name" value="NUCLEAR PORE COMPLEX PROTEIN NUP155"/>
    <property type="match status" value="1"/>
</dbReference>
<evidence type="ECO:0000313" key="8">
    <source>
        <dbReference type="EMBL" id="CAH3116822.1"/>
    </source>
</evidence>
<evidence type="ECO:0000256" key="4">
    <source>
        <dbReference type="ARBA" id="ARBA00023242"/>
    </source>
</evidence>
<keyword evidence="9" id="KW-1185">Reference proteome</keyword>
<dbReference type="GO" id="GO:0017056">
    <property type="term" value="F:structural constituent of nuclear pore"/>
    <property type="evidence" value="ECO:0007669"/>
    <property type="project" value="InterPro"/>
</dbReference>
<evidence type="ECO:0000256" key="5">
    <source>
        <dbReference type="SAM" id="MobiDB-lite"/>
    </source>
</evidence>
<dbReference type="InterPro" id="IPR004870">
    <property type="entry name" value="Nucleoporin_Nup155"/>
</dbReference>
<dbReference type="EMBL" id="CALNXJ010000015">
    <property type="protein sequence ID" value="CAH3116822.1"/>
    <property type="molecule type" value="Genomic_DNA"/>
</dbReference>
<dbReference type="InterPro" id="IPR042533">
    <property type="entry name" value="Nucleoporin_Nup155_C_1"/>
</dbReference>
<dbReference type="Gene3D" id="1.20.58.1780">
    <property type="match status" value="1"/>
</dbReference>
<comment type="caution">
    <text evidence="8">The sequence shown here is derived from an EMBL/GenBank/DDBJ whole genome shotgun (WGS) entry which is preliminary data.</text>
</comment>
<dbReference type="Gene3D" id="1.25.40.440">
    <property type="entry name" value="Nucleoporin, helical domain, central subdomain"/>
    <property type="match status" value="1"/>
</dbReference>
<organism evidence="8 9">
    <name type="scientific">Pocillopora meandrina</name>
    <dbReference type="NCBI Taxonomy" id="46732"/>
    <lineage>
        <taxon>Eukaryota</taxon>
        <taxon>Metazoa</taxon>
        <taxon>Cnidaria</taxon>
        <taxon>Anthozoa</taxon>
        <taxon>Hexacorallia</taxon>
        <taxon>Scleractinia</taxon>
        <taxon>Astrocoeniina</taxon>
        <taxon>Pocilloporidae</taxon>
        <taxon>Pocillopora</taxon>
    </lineage>
</organism>
<dbReference type="Proteomes" id="UP001159428">
    <property type="component" value="Unassembled WGS sequence"/>
</dbReference>
<feature type="domain" description="Nucleoporin Nup133/Nup155-like C-terminal" evidence="6">
    <location>
        <begin position="635"/>
        <end position="1334"/>
    </location>
</feature>
<name>A0AAU9WKK4_9CNID</name>
<dbReference type="InterPro" id="IPR042537">
    <property type="entry name" value="Nucleoporin_Nup155_C_2"/>
</dbReference>
<dbReference type="GO" id="GO:0006606">
    <property type="term" value="P:protein import into nucleus"/>
    <property type="evidence" value="ECO:0007669"/>
    <property type="project" value="TreeGrafter"/>
</dbReference>
<dbReference type="FunFam" id="1.20.120.1880:FF:000001">
    <property type="entry name" value="Nuclear pore complex protein Nup155"/>
    <property type="match status" value="1"/>
</dbReference>
<keyword evidence="4" id="KW-0539">Nucleus</keyword>
<dbReference type="Gene3D" id="1.25.40.450">
    <property type="entry name" value="Nucleoporin, helical domain, N-terminal subdomain"/>
    <property type="match status" value="1"/>
</dbReference>